<accession>A0ABY4SAU6</accession>
<reference evidence="1" key="1">
    <citation type="submission" date="2022-05" db="EMBL/GenBank/DDBJ databases">
        <title>An RpoN-dependent PEP-CTERM gene is involved in floc formation of an Aquincola tertiaricarbonis strain.</title>
        <authorList>
            <person name="Qiu D."/>
            <person name="Xia M."/>
        </authorList>
    </citation>
    <scope>NUCLEOTIDE SEQUENCE</scope>
    <source>
        <strain evidence="1">RN12</strain>
    </source>
</reference>
<dbReference type="Proteomes" id="UP001056201">
    <property type="component" value="Chromosome 2"/>
</dbReference>
<name>A0ABY4SAU6_AQUTE</name>
<organism evidence="1 2">
    <name type="scientific">Aquincola tertiaricarbonis</name>
    <dbReference type="NCBI Taxonomy" id="391953"/>
    <lineage>
        <taxon>Bacteria</taxon>
        <taxon>Pseudomonadati</taxon>
        <taxon>Pseudomonadota</taxon>
        <taxon>Betaproteobacteria</taxon>
        <taxon>Burkholderiales</taxon>
        <taxon>Sphaerotilaceae</taxon>
        <taxon>Aquincola</taxon>
    </lineage>
</organism>
<evidence type="ECO:0000313" key="2">
    <source>
        <dbReference type="Proteomes" id="UP001056201"/>
    </source>
</evidence>
<gene>
    <name evidence="1" type="ORF">MW290_31770</name>
</gene>
<protein>
    <submittedName>
        <fullName evidence="1">Uncharacterized protein</fullName>
    </submittedName>
</protein>
<proteinExistence type="predicted"/>
<keyword evidence="2" id="KW-1185">Reference proteome</keyword>
<evidence type="ECO:0000313" key="1">
    <source>
        <dbReference type="EMBL" id="URI10114.1"/>
    </source>
</evidence>
<dbReference type="EMBL" id="CP097636">
    <property type="protein sequence ID" value="URI10114.1"/>
    <property type="molecule type" value="Genomic_DNA"/>
</dbReference>
<dbReference type="RefSeq" id="WP_250198322.1">
    <property type="nucleotide sequence ID" value="NZ_CP097636.1"/>
</dbReference>
<sequence length="282" mass="31318">MSIEIRFDEAARRIFVFDEVYSERAAREQAEKRKLGAFGTVARMQSLIAGGPKPETVSLSKSELRYEPFWLVSAQRAVDYTCQVEYTVAVDNAHAQRVQIGSFTTEVAARGSKRQIVVPALETCHRKIDFATHLDGLKREIRAATLEAYVRNYKAQDVEAMTAGNAVESLVSVASVIQIATSRLTGEAITAHEIGHDQLLIDKLYLYWRPVFAFEYVWTANGKTGVVEIDGLTGDGVSNGQWFKDKLQRVMTRDMLIEVSSEVANAVVPGTGVAVKLIDRML</sequence>